<dbReference type="EMBL" id="MDCE01000061">
    <property type="protein sequence ID" value="PPV04727.1"/>
    <property type="molecule type" value="Genomic_DNA"/>
</dbReference>
<gene>
    <name evidence="2" type="ORF">XbrCFBP1976_20765</name>
</gene>
<dbReference type="Pfam" id="PF10088">
    <property type="entry name" value="DUF2326"/>
    <property type="match status" value="1"/>
</dbReference>
<evidence type="ECO:0000313" key="3">
    <source>
        <dbReference type="Proteomes" id="UP000239710"/>
    </source>
</evidence>
<feature type="domain" description="DUF2326" evidence="1">
    <location>
        <begin position="154"/>
        <end position="248"/>
    </location>
</feature>
<evidence type="ECO:0000313" key="2">
    <source>
        <dbReference type="EMBL" id="PPV04727.1"/>
    </source>
</evidence>
<protein>
    <recommendedName>
        <fullName evidence="1">DUF2326 domain-containing protein</fullName>
    </recommendedName>
</protein>
<dbReference type="InterPro" id="IPR018760">
    <property type="entry name" value="DUF2326"/>
</dbReference>
<organism evidence="2 3">
    <name type="scientific">Xanthomonas bromi</name>
    <dbReference type="NCBI Taxonomy" id="56449"/>
    <lineage>
        <taxon>Bacteria</taxon>
        <taxon>Pseudomonadati</taxon>
        <taxon>Pseudomonadota</taxon>
        <taxon>Gammaproteobacteria</taxon>
        <taxon>Lysobacterales</taxon>
        <taxon>Lysobacteraceae</taxon>
        <taxon>Xanthomonas</taxon>
    </lineage>
</organism>
<evidence type="ECO:0000259" key="1">
    <source>
        <dbReference type="Pfam" id="PF10088"/>
    </source>
</evidence>
<accession>A0ABX5BMR2</accession>
<comment type="caution">
    <text evidence="2">The sequence shown here is derived from an EMBL/GenBank/DDBJ whole genome shotgun (WGS) entry which is preliminary data.</text>
</comment>
<reference evidence="2 3" key="1">
    <citation type="submission" date="2016-08" db="EMBL/GenBank/DDBJ databases">
        <title>Evolution of the type three secretion system and type three effector repertoires in Xanthomonas.</title>
        <authorList>
            <person name="Merda D."/>
            <person name="Briand M."/>
            <person name="Bosis E."/>
            <person name="Rousseau C."/>
            <person name="Portier P."/>
            <person name="Jacques M.-A."/>
            <person name="Fischer-Le Saux M."/>
        </authorList>
    </citation>
    <scope>NUCLEOTIDE SEQUENCE [LARGE SCALE GENOMIC DNA]</scope>
    <source>
        <strain evidence="2 3">CFBP1976</strain>
    </source>
</reference>
<dbReference type="Proteomes" id="UP000239710">
    <property type="component" value="Unassembled WGS sequence"/>
</dbReference>
<keyword evidence="3" id="KW-1185">Reference proteome</keyword>
<proteinExistence type="predicted"/>
<sequence>MRGGNFQDLQKFFPEVNVERLADVEAFHDGVARILRDQLKESKQLLSEELTLIDQGISGIEAEMAAALGSVEQPEWLVDHVYRVALSLQEARASRDGFELEKAHAETLRLAKEALVEEKQRILNEIETSVNDGMREIVRDAAGEHRKSPRLSLGDTSYKFEVFEDTGTGTAFFGLVLFDLAVFCATNLPAIAHDSVLFKNISNDSVAHLVSLYAKSEKQSFIALDEIKKYGESAAATLVEQSVIQLSDEVVLYVKDWRPSRPSVPTPESE</sequence>
<name>A0ABX5BMR2_9XANT</name>